<dbReference type="Proteomes" id="UP000053681">
    <property type="component" value="Unassembled WGS sequence"/>
</dbReference>
<dbReference type="InterPro" id="IPR000551">
    <property type="entry name" value="MerR-type_HTH_dom"/>
</dbReference>
<reference evidence="10 11" key="1">
    <citation type="submission" date="2015-11" db="EMBL/GenBank/DDBJ databases">
        <title>Bacillus caseinolyticus sp nov.</title>
        <authorList>
            <person name="Dastager S.G."/>
            <person name="Mawlankar R."/>
        </authorList>
    </citation>
    <scope>NUCLEOTIDE SEQUENCE [LARGE SCALE GENOMIC DNA]</scope>
    <source>
        <strain evidence="10 11">SGD-V-76</strain>
    </source>
</reference>
<evidence type="ECO:0000256" key="4">
    <source>
        <dbReference type="ARBA" id="ARBA00022969"/>
    </source>
</evidence>
<keyword evidence="6 8" id="KW-0238">DNA-binding</keyword>
<sequence>MAIKTLDVAKQLGIHPSTVLKWAKLADIDIQRNDAGHWEFTEENVTKLEEFKNNRNRQAVVKVVEASDDRIEQLQKQMDELYEKWSAHEEVAASVAVDDKDNQKLHDVEAQVSVLQEKLEAYQSAKHKEVEEPNQEMQRQIDQLLMRLIENEKRTEEKAGEVVTFQLLEHRKEIDQLTKKMIKLQAKVEEFETRLKDSQFAAAKKPPKWRTFLTGLFTY</sequence>
<comment type="function">
    <text evidence="8">Required for the formation of axial filaments and for anchoring the origin regions at the cell poles in sporulating cells, thus ensuring proper chromosome segregation in the prespore. Binds in a dispersed manner throughout the chromosome but preferentially to sites clustered in the origin portion of the chromosome, causing condensation of the chromosome and its remodeling into an elongated, anchored structure.</text>
</comment>
<evidence type="ECO:0000256" key="3">
    <source>
        <dbReference type="ARBA" id="ARBA00022829"/>
    </source>
</evidence>
<evidence type="ECO:0000256" key="1">
    <source>
        <dbReference type="ARBA" id="ARBA00022490"/>
    </source>
</evidence>
<keyword evidence="3 8" id="KW-0159">Chromosome partition</keyword>
<dbReference type="GO" id="GO:0005737">
    <property type="term" value="C:cytoplasm"/>
    <property type="evidence" value="ECO:0007669"/>
    <property type="project" value="UniProtKB-SubCell"/>
</dbReference>
<gene>
    <name evidence="8" type="primary">racA</name>
    <name evidence="10" type="ORF">AS180_09390</name>
</gene>
<dbReference type="InterPro" id="IPR009061">
    <property type="entry name" value="DNA-bd_dom_put_sf"/>
</dbReference>
<keyword evidence="1 8" id="KW-0963">Cytoplasm</keyword>
<feature type="coiled-coil region" evidence="8">
    <location>
        <begin position="64"/>
        <end position="194"/>
    </location>
</feature>
<keyword evidence="2 8" id="KW-0132">Cell division</keyword>
<evidence type="ECO:0000256" key="6">
    <source>
        <dbReference type="ARBA" id="ARBA00023125"/>
    </source>
</evidence>
<organism evidence="10 11">
    <name type="scientific">Priestia veravalensis</name>
    <dbReference type="NCBI Taxonomy" id="1414648"/>
    <lineage>
        <taxon>Bacteria</taxon>
        <taxon>Bacillati</taxon>
        <taxon>Bacillota</taxon>
        <taxon>Bacilli</taxon>
        <taxon>Bacillales</taxon>
        <taxon>Bacillaceae</taxon>
        <taxon>Priestia</taxon>
    </lineage>
</organism>
<proteinExistence type="inferred from homology"/>
<comment type="caution">
    <text evidence="10">The sequence shown here is derived from an EMBL/GenBank/DDBJ whole genome shotgun (WGS) entry which is preliminary data.</text>
</comment>
<evidence type="ECO:0000256" key="5">
    <source>
        <dbReference type="ARBA" id="ARBA00023054"/>
    </source>
</evidence>
<evidence type="ECO:0000313" key="11">
    <source>
        <dbReference type="Proteomes" id="UP000053681"/>
    </source>
</evidence>
<keyword evidence="7 8" id="KW-0131">Cell cycle</keyword>
<feature type="domain" description="HTH merR-type" evidence="9">
    <location>
        <begin position="7"/>
        <end position="55"/>
    </location>
</feature>
<evidence type="ECO:0000256" key="7">
    <source>
        <dbReference type="ARBA" id="ARBA00023306"/>
    </source>
</evidence>
<keyword evidence="5 8" id="KW-0175">Coiled coil</keyword>
<dbReference type="GO" id="GO:0008356">
    <property type="term" value="P:asymmetric cell division"/>
    <property type="evidence" value="ECO:0007669"/>
    <property type="project" value="UniProtKB-UniRule"/>
</dbReference>
<dbReference type="Pfam" id="PF13411">
    <property type="entry name" value="MerR_1"/>
    <property type="match status" value="1"/>
</dbReference>
<keyword evidence="4 8" id="KW-0749">Sporulation</keyword>
<evidence type="ECO:0000313" key="10">
    <source>
        <dbReference type="EMBL" id="KSU88126.1"/>
    </source>
</evidence>
<keyword evidence="11" id="KW-1185">Reference proteome</keyword>
<evidence type="ECO:0000259" key="9">
    <source>
        <dbReference type="Pfam" id="PF13411"/>
    </source>
</evidence>
<dbReference type="HAMAP" id="MF_01170">
    <property type="entry name" value="RacA"/>
    <property type="match status" value="1"/>
</dbReference>
<dbReference type="RefSeq" id="WP_025910203.1">
    <property type="nucleotide sequence ID" value="NZ_KQ758644.1"/>
</dbReference>
<feature type="DNA-binding region" description="H-T-H motif" evidence="8">
    <location>
        <begin position="5"/>
        <end position="25"/>
    </location>
</feature>
<comment type="subcellular location">
    <subcellularLocation>
        <location evidence="8">Cytoplasm</location>
    </subcellularLocation>
    <text evidence="8">Localizes to cell poles and nucleoid.</text>
</comment>
<comment type="similarity">
    <text evidence="8">Belongs to the RacA family.</text>
</comment>
<name>A0A0V8JM40_9BACI</name>
<evidence type="ECO:0000256" key="8">
    <source>
        <dbReference type="HAMAP-Rule" id="MF_01170"/>
    </source>
</evidence>
<dbReference type="InterPro" id="IPR023522">
    <property type="entry name" value="Chrosome_anchoring_RacA"/>
</dbReference>
<dbReference type="GO" id="GO:0030435">
    <property type="term" value="P:sporulation resulting in formation of a cellular spore"/>
    <property type="evidence" value="ECO:0007669"/>
    <property type="project" value="UniProtKB-UniRule"/>
</dbReference>
<dbReference type="SUPFAM" id="SSF46955">
    <property type="entry name" value="Putative DNA-binding domain"/>
    <property type="match status" value="1"/>
</dbReference>
<dbReference type="GO" id="GO:0007059">
    <property type="term" value="P:chromosome segregation"/>
    <property type="evidence" value="ECO:0007669"/>
    <property type="project" value="UniProtKB-UniRule"/>
</dbReference>
<accession>A0A0V8JM40</accession>
<dbReference type="GO" id="GO:0006355">
    <property type="term" value="P:regulation of DNA-templated transcription"/>
    <property type="evidence" value="ECO:0007669"/>
    <property type="project" value="InterPro"/>
</dbReference>
<protein>
    <recommendedName>
        <fullName evidence="8">Chromosome-anchoring protein RacA</fullName>
    </recommendedName>
</protein>
<dbReference type="Gene3D" id="1.10.1660.10">
    <property type="match status" value="1"/>
</dbReference>
<dbReference type="AlphaFoldDB" id="A0A0V8JM40"/>
<dbReference type="GO" id="GO:0003690">
    <property type="term" value="F:double-stranded DNA binding"/>
    <property type="evidence" value="ECO:0007669"/>
    <property type="project" value="UniProtKB-UniRule"/>
</dbReference>
<dbReference type="GO" id="GO:0030261">
    <property type="term" value="P:chromosome condensation"/>
    <property type="evidence" value="ECO:0007669"/>
    <property type="project" value="UniProtKB-UniRule"/>
</dbReference>
<dbReference type="EMBL" id="LNQP01000028">
    <property type="protein sequence ID" value="KSU88126.1"/>
    <property type="molecule type" value="Genomic_DNA"/>
</dbReference>
<evidence type="ECO:0000256" key="2">
    <source>
        <dbReference type="ARBA" id="ARBA00022618"/>
    </source>
</evidence>